<sequence length="429" mass="50559">MEQISKGLGKTMNSRESHFLKFPCVDVVEASAGSGKTHALAKRYIQLIMDSQLKQEEIPLKTILAITFTNKATIEMKQRILEFLKKLALDAFSDKEEKEDLFLSLPLAGNKAKKVAHKIIENIISHYNFFQIQTIDSFINMLLSGCAFHLGLASNFQIKENYRTYLEYSLDKLIDKAQIDKEILKVFEDFLKYYLFVENKEGWFSKQDIFRLIESLYNYRGIYGEKFRRPDSEAKDLLKKKQTIIDLIKKISDDIPEQSDARFIKSLHSFLEKNKNSFNIKDLSQYFKREEFPMKKNMKRPEKIVQLWHNIRKNLKEFCEWESYAVFKPYLKIFSLVLNEFQGLSSNDNVVFLQELNTHAHTLVNDENFTVAELYYRIATRLCHYLIDEFQDTNRLQWKNIFPMVEEALSSGGSLFYVGDKKQAIYRFR</sequence>
<dbReference type="GO" id="GO:0043138">
    <property type="term" value="F:3'-5' DNA helicase activity"/>
    <property type="evidence" value="ECO:0007669"/>
    <property type="project" value="TreeGrafter"/>
</dbReference>
<keyword evidence="3" id="KW-0347">Helicase</keyword>
<feature type="non-terminal residue" evidence="6">
    <location>
        <position position="429"/>
    </location>
</feature>
<dbReference type="PROSITE" id="PS51198">
    <property type="entry name" value="UVRD_HELICASE_ATP_BIND"/>
    <property type="match status" value="1"/>
</dbReference>
<keyword evidence="2" id="KW-0378">Hydrolase</keyword>
<name>X1DI90_9ZZZZ</name>
<dbReference type="EMBL" id="BARU01000432">
    <property type="protein sequence ID" value="GAH20596.1"/>
    <property type="molecule type" value="Genomic_DNA"/>
</dbReference>
<evidence type="ECO:0000256" key="4">
    <source>
        <dbReference type="ARBA" id="ARBA00022840"/>
    </source>
</evidence>
<gene>
    <name evidence="6" type="ORF">S03H2_01469</name>
</gene>
<dbReference type="AlphaFoldDB" id="X1DI90"/>
<dbReference type="SUPFAM" id="SSF52540">
    <property type="entry name" value="P-loop containing nucleoside triphosphate hydrolases"/>
    <property type="match status" value="1"/>
</dbReference>
<dbReference type="InterPro" id="IPR000212">
    <property type="entry name" value="DNA_helicase_UvrD/REP"/>
</dbReference>
<dbReference type="GO" id="GO:0016787">
    <property type="term" value="F:hydrolase activity"/>
    <property type="evidence" value="ECO:0007669"/>
    <property type="project" value="UniProtKB-KW"/>
</dbReference>
<evidence type="ECO:0000259" key="5">
    <source>
        <dbReference type="PROSITE" id="PS51198"/>
    </source>
</evidence>
<keyword evidence="1" id="KW-0547">Nucleotide-binding</keyword>
<dbReference type="Pfam" id="PF00580">
    <property type="entry name" value="UvrD-helicase"/>
    <property type="match status" value="1"/>
</dbReference>
<dbReference type="PANTHER" id="PTHR11070:SF67">
    <property type="entry name" value="DNA 3'-5' HELICASE"/>
    <property type="match status" value="1"/>
</dbReference>
<dbReference type="InterPro" id="IPR027417">
    <property type="entry name" value="P-loop_NTPase"/>
</dbReference>
<dbReference type="InterPro" id="IPR014016">
    <property type="entry name" value="UvrD-like_ATP-bd"/>
</dbReference>
<evidence type="ECO:0000256" key="2">
    <source>
        <dbReference type="ARBA" id="ARBA00022801"/>
    </source>
</evidence>
<dbReference type="Gene3D" id="3.40.50.300">
    <property type="entry name" value="P-loop containing nucleotide triphosphate hydrolases"/>
    <property type="match status" value="1"/>
</dbReference>
<evidence type="ECO:0000256" key="1">
    <source>
        <dbReference type="ARBA" id="ARBA00022741"/>
    </source>
</evidence>
<evidence type="ECO:0000256" key="3">
    <source>
        <dbReference type="ARBA" id="ARBA00022806"/>
    </source>
</evidence>
<dbReference type="GO" id="GO:0003677">
    <property type="term" value="F:DNA binding"/>
    <property type="evidence" value="ECO:0007669"/>
    <property type="project" value="InterPro"/>
</dbReference>
<proteinExistence type="predicted"/>
<evidence type="ECO:0000313" key="6">
    <source>
        <dbReference type="EMBL" id="GAH20596.1"/>
    </source>
</evidence>
<keyword evidence="4" id="KW-0067">ATP-binding</keyword>
<dbReference type="GO" id="GO:0005829">
    <property type="term" value="C:cytosol"/>
    <property type="evidence" value="ECO:0007669"/>
    <property type="project" value="TreeGrafter"/>
</dbReference>
<dbReference type="GO" id="GO:0000725">
    <property type="term" value="P:recombinational repair"/>
    <property type="evidence" value="ECO:0007669"/>
    <property type="project" value="TreeGrafter"/>
</dbReference>
<dbReference type="Gene3D" id="1.10.3170.10">
    <property type="entry name" value="Recbcd, chain B, domain 2"/>
    <property type="match status" value="1"/>
</dbReference>
<dbReference type="PANTHER" id="PTHR11070">
    <property type="entry name" value="UVRD / RECB / PCRA DNA HELICASE FAMILY MEMBER"/>
    <property type="match status" value="1"/>
</dbReference>
<dbReference type="GO" id="GO:0005524">
    <property type="term" value="F:ATP binding"/>
    <property type="evidence" value="ECO:0007669"/>
    <property type="project" value="UniProtKB-KW"/>
</dbReference>
<reference evidence="6" key="1">
    <citation type="journal article" date="2014" name="Front. Microbiol.">
        <title>High frequency of phylogenetically diverse reductive dehalogenase-homologous genes in deep subseafloor sedimentary metagenomes.</title>
        <authorList>
            <person name="Kawai M."/>
            <person name="Futagami T."/>
            <person name="Toyoda A."/>
            <person name="Takaki Y."/>
            <person name="Nishi S."/>
            <person name="Hori S."/>
            <person name="Arai W."/>
            <person name="Tsubouchi T."/>
            <person name="Morono Y."/>
            <person name="Uchiyama I."/>
            <person name="Ito T."/>
            <person name="Fujiyama A."/>
            <person name="Inagaki F."/>
            <person name="Takami H."/>
        </authorList>
    </citation>
    <scope>NUCLEOTIDE SEQUENCE</scope>
    <source>
        <strain evidence="6">Expedition CK06-06</strain>
    </source>
</reference>
<accession>X1DI90</accession>
<feature type="domain" description="UvrD-like helicase ATP-binding" evidence="5">
    <location>
        <begin position="9"/>
        <end position="429"/>
    </location>
</feature>
<organism evidence="6">
    <name type="scientific">marine sediment metagenome</name>
    <dbReference type="NCBI Taxonomy" id="412755"/>
    <lineage>
        <taxon>unclassified sequences</taxon>
        <taxon>metagenomes</taxon>
        <taxon>ecological metagenomes</taxon>
    </lineage>
</organism>
<protein>
    <recommendedName>
        <fullName evidence="5">UvrD-like helicase ATP-binding domain-containing protein</fullName>
    </recommendedName>
</protein>
<comment type="caution">
    <text evidence="6">The sequence shown here is derived from an EMBL/GenBank/DDBJ whole genome shotgun (WGS) entry which is preliminary data.</text>
</comment>